<keyword evidence="1" id="KW-0732">Signal</keyword>
<accession>A0ABX0IN99</accession>
<reference evidence="3" key="1">
    <citation type="submission" date="2019-05" db="EMBL/GenBank/DDBJ databases">
        <title>Flavobacterium profundi sp. nov., isolated from a deep-sea seamount.</title>
        <authorList>
            <person name="Zhang D.-C."/>
        </authorList>
    </citation>
    <scope>NUCLEOTIDE SEQUENCE [LARGE SCALE GENOMIC DNA]</scope>
    <source>
        <strain evidence="3">EC11</strain>
    </source>
</reference>
<reference evidence="2 3" key="2">
    <citation type="submission" date="2019-05" db="EMBL/GenBank/DDBJ databases">
        <authorList>
            <person name="Lianzixin W."/>
        </authorList>
    </citation>
    <scope>NUCLEOTIDE SEQUENCE [LARGE SCALE GENOMIC DNA]</scope>
    <source>
        <strain evidence="2 3">EC11</strain>
    </source>
</reference>
<dbReference type="EMBL" id="VEVQ02000003">
    <property type="protein sequence ID" value="NHN25068.1"/>
    <property type="molecule type" value="Genomic_DNA"/>
</dbReference>
<evidence type="ECO:0000313" key="3">
    <source>
        <dbReference type="Proteomes" id="UP000817854"/>
    </source>
</evidence>
<protein>
    <submittedName>
        <fullName evidence="2">Uncharacterized protein</fullName>
    </submittedName>
</protein>
<keyword evidence="3" id="KW-1185">Reference proteome</keyword>
<gene>
    <name evidence="2" type="ORF">FIA58_005190</name>
</gene>
<dbReference type="RefSeq" id="WP_140960815.1">
    <property type="nucleotide sequence ID" value="NZ_VEVQ02000003.1"/>
</dbReference>
<evidence type="ECO:0000256" key="1">
    <source>
        <dbReference type="SAM" id="SignalP"/>
    </source>
</evidence>
<organism evidence="2 3">
    <name type="scientific">Flavobacterium jejuense</name>
    <dbReference type="NCBI Taxonomy" id="1544455"/>
    <lineage>
        <taxon>Bacteria</taxon>
        <taxon>Pseudomonadati</taxon>
        <taxon>Bacteroidota</taxon>
        <taxon>Flavobacteriia</taxon>
        <taxon>Flavobacteriales</taxon>
        <taxon>Flavobacteriaceae</taxon>
        <taxon>Flavobacterium</taxon>
    </lineage>
</organism>
<evidence type="ECO:0000313" key="2">
    <source>
        <dbReference type="EMBL" id="NHN25068.1"/>
    </source>
</evidence>
<name>A0ABX0IN99_9FLAO</name>
<sequence>MNYNILALLLFFCFQTQAQEKQIEITTSKIEVNSKTQTIYIISGIASTITKEDLAFAKKYNIQYHDFGCLAPVNFKEYEIKNALVFEKLNLEFGIYWQKEIKSSSMGFEKWKKK</sequence>
<proteinExistence type="predicted"/>
<comment type="caution">
    <text evidence="2">The sequence shown here is derived from an EMBL/GenBank/DDBJ whole genome shotgun (WGS) entry which is preliminary data.</text>
</comment>
<dbReference type="Proteomes" id="UP000817854">
    <property type="component" value="Unassembled WGS sequence"/>
</dbReference>
<feature type="chain" id="PRO_5046953980" evidence="1">
    <location>
        <begin position="19"/>
        <end position="114"/>
    </location>
</feature>
<reference evidence="2 3" key="3">
    <citation type="submission" date="2020-02" db="EMBL/GenBank/DDBJ databases">
        <title>Flavobacterium profundi sp. nov., isolated from a deep-sea seamount.</title>
        <authorList>
            <person name="Zhang D.-C."/>
        </authorList>
    </citation>
    <scope>NUCLEOTIDE SEQUENCE [LARGE SCALE GENOMIC DNA]</scope>
    <source>
        <strain evidence="2 3">EC11</strain>
    </source>
</reference>
<feature type="signal peptide" evidence="1">
    <location>
        <begin position="1"/>
        <end position="18"/>
    </location>
</feature>